<keyword evidence="2" id="KW-0720">Serine protease</keyword>
<feature type="domain" description="Lon proteolytic" evidence="5">
    <location>
        <begin position="567"/>
        <end position="762"/>
    </location>
</feature>
<dbReference type="Gene3D" id="3.30.230.10">
    <property type="match status" value="1"/>
</dbReference>
<dbReference type="PROSITE" id="PS51786">
    <property type="entry name" value="LON_PROTEOLYTIC"/>
    <property type="match status" value="1"/>
</dbReference>
<keyword evidence="2" id="KW-0378">Hydrolase</keyword>
<sequence length="826" mass="94310">MRTDLKVNINNLAERCDPEMFSFETTAEIEQENKGIIGQHRAVKAMDFGLNVRNEGHHLFLTGPSGTGKTTYAKRKTKETAMAKETPPDWVYTYNFQNPDKPKAISMPAGTGSVFAQDVEELVQDIEDEIEKVLTGKPFERKKVEMAQQHEELMNKKWSDLEKQAREQEFTIERSQQGVVAIPLNENGEAHSDESFNQLPDDIREKVMKKSKELTRNVNEVLRHQQIAKRKLRKQLREAEEQLVHQSIHGFISSVKEDYQEFSNVLNYLNELEQDVIQHWKQFLPKKESEEEELNTILQVSQDVKQRYKVNVLVDHSQTKGAPVIYEIHPSYANLFGKVDYKNTFGSVSTDFSMMRAGSLHLTNGGYLILNAADVLSHPYSWKALKQVLRTGELRMENSYEDTEVFTKSVIKPEAIPLKIKVILIGTPSLYQLLYRADEDFKKLFKVKVDFDTDMERNIKHQLDYASFVASFCRKEQLHHLTKEALAKVIDYSTRLANNRRKLSTRFHEVTEILIEANYWAEKENESFIKDRHISEALKERFFRSNRSEQRLYEAIDDGTIMISTDGRAIGQLNALVVSHTGEYSFGHPTRVTARTYVGRKGIVNIDRESLLTGSIHTKGLHILSGYLQAEFAQDYPLPLAASITFEQSYFMVDGDSASSTELYALLSSLGQIPLRQDIAVTGSVNQFGEVQSIGGVNEKIEGFFYVCRKKGLTGTQGVIIPHQNVKHLMLRNEVIEAIENNLFHIWAVSTIKDGIEILTGMPAGEKDGDGNYPEETVYGTVQRRILKMLHTLSQQKFLENNSQEDKEETYKDGDFAPGKQGRTTI</sequence>
<dbReference type="EC" id="3.4.21.53" evidence="2"/>
<dbReference type="AlphaFoldDB" id="A0A1G8EVF1"/>
<proteinExistence type="inferred from homology"/>
<evidence type="ECO:0000313" key="7">
    <source>
        <dbReference type="Proteomes" id="UP000199017"/>
    </source>
</evidence>
<dbReference type="InterPro" id="IPR020568">
    <property type="entry name" value="Ribosomal_Su5_D2-typ_SF"/>
</dbReference>
<dbReference type="GO" id="GO:0004252">
    <property type="term" value="F:serine-type endopeptidase activity"/>
    <property type="evidence" value="ECO:0007669"/>
    <property type="project" value="UniProtKB-UniRule"/>
</dbReference>
<feature type="region of interest" description="Disordered" evidence="4">
    <location>
        <begin position="798"/>
        <end position="826"/>
    </location>
</feature>
<dbReference type="Gene3D" id="1.10.8.60">
    <property type="match status" value="1"/>
</dbReference>
<dbReference type="RefSeq" id="WP_170031809.1">
    <property type="nucleotide sequence ID" value="NZ_FNDU01000002.1"/>
</dbReference>
<dbReference type="SUPFAM" id="SSF54211">
    <property type="entry name" value="Ribosomal protein S5 domain 2-like"/>
    <property type="match status" value="1"/>
</dbReference>
<dbReference type="PANTHER" id="PTHR10046">
    <property type="entry name" value="ATP DEPENDENT LON PROTEASE FAMILY MEMBER"/>
    <property type="match status" value="1"/>
</dbReference>
<dbReference type="GO" id="GO:0005524">
    <property type="term" value="F:ATP binding"/>
    <property type="evidence" value="ECO:0007669"/>
    <property type="project" value="InterPro"/>
</dbReference>
<comment type="similarity">
    <text evidence="2">Belongs to the peptidase S16 family.</text>
</comment>
<feature type="active site" evidence="2">
    <location>
        <position position="700"/>
    </location>
</feature>
<dbReference type="GO" id="GO:0006508">
    <property type="term" value="P:proteolysis"/>
    <property type="evidence" value="ECO:0007669"/>
    <property type="project" value="UniProtKB-KW"/>
</dbReference>
<feature type="coiled-coil region" evidence="3">
    <location>
        <begin position="222"/>
        <end position="249"/>
    </location>
</feature>
<dbReference type="InterPro" id="IPR027065">
    <property type="entry name" value="Lon_Prtase"/>
</dbReference>
<comment type="catalytic activity">
    <reaction evidence="2">
        <text>Hydrolysis of proteins in presence of ATP.</text>
        <dbReference type="EC" id="3.4.21.53"/>
    </reaction>
</comment>
<evidence type="ECO:0000256" key="3">
    <source>
        <dbReference type="SAM" id="Coils"/>
    </source>
</evidence>
<dbReference type="SUPFAM" id="SSF52540">
    <property type="entry name" value="P-loop containing nucleoside triphosphate hydrolases"/>
    <property type="match status" value="1"/>
</dbReference>
<name>A0A1G8EVF1_9BACI</name>
<feature type="active site" evidence="2">
    <location>
        <position position="657"/>
    </location>
</feature>
<dbReference type="STRING" id="930129.SAMN05216352_102397"/>
<dbReference type="PRINTS" id="PR00830">
    <property type="entry name" value="ENDOLAPTASE"/>
</dbReference>
<dbReference type="InterPro" id="IPR014721">
    <property type="entry name" value="Ribsml_uS5_D2-typ_fold_subgr"/>
</dbReference>
<keyword evidence="7" id="KW-1185">Reference proteome</keyword>
<dbReference type="Pfam" id="PF20436">
    <property type="entry name" value="LonB_AAA-LID"/>
    <property type="match status" value="1"/>
</dbReference>
<dbReference type="Pfam" id="PF13654">
    <property type="entry name" value="AAA_32"/>
    <property type="match status" value="1"/>
</dbReference>
<dbReference type="InterPro" id="IPR027417">
    <property type="entry name" value="P-loop_NTPase"/>
</dbReference>
<keyword evidence="1 2" id="KW-0645">Protease</keyword>
<dbReference type="InterPro" id="IPR046843">
    <property type="entry name" value="LonB_AAA-LID"/>
</dbReference>
<dbReference type="InterPro" id="IPR046844">
    <property type="entry name" value="Lon-like_helical"/>
</dbReference>
<organism evidence="6 7">
    <name type="scientific">Alteribacillus bidgolensis</name>
    <dbReference type="NCBI Taxonomy" id="930129"/>
    <lineage>
        <taxon>Bacteria</taxon>
        <taxon>Bacillati</taxon>
        <taxon>Bacillota</taxon>
        <taxon>Bacilli</taxon>
        <taxon>Bacillales</taxon>
        <taxon>Bacillaceae</taxon>
        <taxon>Alteribacillus</taxon>
    </lineage>
</organism>
<keyword evidence="3" id="KW-0175">Coiled coil</keyword>
<evidence type="ECO:0000259" key="5">
    <source>
        <dbReference type="PROSITE" id="PS51786"/>
    </source>
</evidence>
<dbReference type="Gene3D" id="3.40.50.300">
    <property type="entry name" value="P-loop containing nucleotide triphosphate hydrolases"/>
    <property type="match status" value="2"/>
</dbReference>
<dbReference type="InterPro" id="IPR041699">
    <property type="entry name" value="AAA_32"/>
</dbReference>
<dbReference type="Pfam" id="PF05362">
    <property type="entry name" value="Lon_C"/>
    <property type="match status" value="1"/>
</dbReference>
<dbReference type="GO" id="GO:0004176">
    <property type="term" value="F:ATP-dependent peptidase activity"/>
    <property type="evidence" value="ECO:0007669"/>
    <property type="project" value="UniProtKB-UniRule"/>
</dbReference>
<reference evidence="6 7" key="1">
    <citation type="submission" date="2016-10" db="EMBL/GenBank/DDBJ databases">
        <authorList>
            <person name="de Groot N.N."/>
        </authorList>
    </citation>
    <scope>NUCLEOTIDE SEQUENCE [LARGE SCALE GENOMIC DNA]</scope>
    <source>
        <strain evidence="7">P4B,CCM 7963,CECT 7998,DSM 25260,IBRC-M 10614,KCTC 13821</strain>
    </source>
</reference>
<gene>
    <name evidence="6" type="ORF">SAMN05216352_102397</name>
</gene>
<evidence type="ECO:0000256" key="2">
    <source>
        <dbReference type="PROSITE-ProRule" id="PRU01122"/>
    </source>
</evidence>
<dbReference type="InterPro" id="IPR008269">
    <property type="entry name" value="Lon_proteolytic"/>
</dbReference>
<dbReference type="EMBL" id="FNDU01000002">
    <property type="protein sequence ID" value="SDH73825.1"/>
    <property type="molecule type" value="Genomic_DNA"/>
</dbReference>
<dbReference type="Pfam" id="PF20437">
    <property type="entry name" value="LonC_helical"/>
    <property type="match status" value="1"/>
</dbReference>
<evidence type="ECO:0000256" key="1">
    <source>
        <dbReference type="ARBA" id="ARBA00022670"/>
    </source>
</evidence>
<accession>A0A1G8EVF1</accession>
<evidence type="ECO:0000313" key="6">
    <source>
        <dbReference type="EMBL" id="SDH73825.1"/>
    </source>
</evidence>
<dbReference type="GO" id="GO:0030163">
    <property type="term" value="P:protein catabolic process"/>
    <property type="evidence" value="ECO:0007669"/>
    <property type="project" value="InterPro"/>
</dbReference>
<dbReference type="Proteomes" id="UP000199017">
    <property type="component" value="Unassembled WGS sequence"/>
</dbReference>
<evidence type="ECO:0000256" key="4">
    <source>
        <dbReference type="SAM" id="MobiDB-lite"/>
    </source>
</evidence>
<protein>
    <recommendedName>
        <fullName evidence="2">endopeptidase La</fullName>
        <ecNumber evidence="2">3.4.21.53</ecNumber>
    </recommendedName>
</protein>